<keyword evidence="2 6" id="KW-0812">Transmembrane</keyword>
<dbReference type="WBParaSite" id="SRDH1_40920.1">
    <property type="protein sequence ID" value="SRDH1_40920.1"/>
    <property type="gene ID" value="SRDH1_40920"/>
</dbReference>
<dbReference type="GO" id="GO:0016020">
    <property type="term" value="C:membrane"/>
    <property type="evidence" value="ECO:0007669"/>
    <property type="project" value="UniProtKB-SubCell"/>
</dbReference>
<reference evidence="9" key="2">
    <citation type="submission" date="2023-11" db="UniProtKB">
        <authorList>
            <consortium name="WormBaseParasite"/>
        </authorList>
    </citation>
    <scope>IDENTIFICATION</scope>
</reference>
<sequence>MIHHHNYQFIRIIIGCIGILTIISHIISAFLWISYILGWRINRKLKYIQQKQEINHHISIISNRNNINLRQQQQQRQQEGQQQEQQEQGQQPPLPQQQQQQQRQSAKLYKHNLTWPICTLRISTQIIIFSMIIINIIGFIDLIRLIYLSITGNDLRLLTNDWLCRIQIFISFISCDISEWHFVILCIERCYIILYPRKYYSINNTLIKPALIMIIIIYIICILANLFLFISNESICFIKFRNYSVNIIKFTITLIIPVLLITISTIIIIIVLIKWKLKNMKYRIKLLSYYNTTHNTTNDNNTTNNSNNNNSIKINKRIIRSFTYITSSTRNQLSFNHINQYNNNNNNNNNNKQLKINKLINYNNYNHHKKSIKIIVAKMMLICAILYLLSLLSLFIFGLIYDDYCCFFIAKNNNNWNDNLFNLISILYWLIQSITSYILMLGAINIRNDIQIIIWYIWYNILKRNK</sequence>
<feature type="transmembrane region" description="Helical" evidence="6">
    <location>
        <begin position="420"/>
        <end position="444"/>
    </location>
</feature>
<name>A0AA85FB61_9TREM</name>
<evidence type="ECO:0000313" key="8">
    <source>
        <dbReference type="Proteomes" id="UP000050792"/>
    </source>
</evidence>
<feature type="transmembrane region" description="Helical" evidence="6">
    <location>
        <begin position="168"/>
        <end position="194"/>
    </location>
</feature>
<evidence type="ECO:0000259" key="7">
    <source>
        <dbReference type="PROSITE" id="PS50262"/>
    </source>
</evidence>
<evidence type="ECO:0000256" key="2">
    <source>
        <dbReference type="ARBA" id="ARBA00022692"/>
    </source>
</evidence>
<feature type="domain" description="G-protein coupled receptors family 1 profile" evidence="7">
    <location>
        <begin position="120"/>
        <end position="440"/>
    </location>
</feature>
<feature type="transmembrane region" description="Helical" evidence="6">
    <location>
        <begin position="206"/>
        <end position="230"/>
    </location>
</feature>
<evidence type="ECO:0000256" key="3">
    <source>
        <dbReference type="ARBA" id="ARBA00022989"/>
    </source>
</evidence>
<protein>
    <recommendedName>
        <fullName evidence="7">G-protein coupled receptors family 1 profile domain-containing protein</fullName>
    </recommendedName>
</protein>
<evidence type="ECO:0000256" key="5">
    <source>
        <dbReference type="SAM" id="MobiDB-lite"/>
    </source>
</evidence>
<keyword evidence="8" id="KW-1185">Reference proteome</keyword>
<evidence type="ECO:0000256" key="4">
    <source>
        <dbReference type="ARBA" id="ARBA00023136"/>
    </source>
</evidence>
<dbReference type="PANTHER" id="PTHR20916:SF18">
    <property type="entry name" value="IPT_TIG DOMAIN-CONTAINING PROTEIN"/>
    <property type="match status" value="1"/>
</dbReference>
<feature type="transmembrane region" description="Helical" evidence="6">
    <location>
        <begin position="250"/>
        <end position="273"/>
    </location>
</feature>
<accession>A0AA85FB61</accession>
<feature type="transmembrane region" description="Helical" evidence="6">
    <location>
        <begin position="12"/>
        <end position="37"/>
    </location>
</feature>
<reference evidence="8" key="1">
    <citation type="submission" date="2022-06" db="EMBL/GenBank/DDBJ databases">
        <authorList>
            <person name="Berger JAMES D."/>
            <person name="Berger JAMES D."/>
        </authorList>
    </citation>
    <scope>NUCLEOTIDE SEQUENCE [LARGE SCALE GENOMIC DNA]</scope>
</reference>
<dbReference type="Gene3D" id="1.20.1070.10">
    <property type="entry name" value="Rhodopsin 7-helix transmembrane proteins"/>
    <property type="match status" value="1"/>
</dbReference>
<comment type="subcellular location">
    <subcellularLocation>
        <location evidence="1">Membrane</location>
    </subcellularLocation>
</comment>
<evidence type="ECO:0000313" key="9">
    <source>
        <dbReference type="WBParaSite" id="SRDH1_40920.1"/>
    </source>
</evidence>
<feature type="transmembrane region" description="Helical" evidence="6">
    <location>
        <begin position="126"/>
        <end position="148"/>
    </location>
</feature>
<dbReference type="InterPro" id="IPR017452">
    <property type="entry name" value="GPCR_Rhodpsn_7TM"/>
</dbReference>
<evidence type="ECO:0000256" key="1">
    <source>
        <dbReference type="ARBA" id="ARBA00004370"/>
    </source>
</evidence>
<keyword evidence="3 6" id="KW-1133">Transmembrane helix</keyword>
<feature type="region of interest" description="Disordered" evidence="5">
    <location>
        <begin position="71"/>
        <end position="97"/>
    </location>
</feature>
<evidence type="ECO:0000256" key="6">
    <source>
        <dbReference type="SAM" id="Phobius"/>
    </source>
</evidence>
<keyword evidence="4 6" id="KW-0472">Membrane</keyword>
<dbReference type="PANTHER" id="PTHR20916">
    <property type="entry name" value="CYSTEINE AND GLYCINE-RICH PROTEIN 2 BINDING PROTEIN"/>
    <property type="match status" value="1"/>
</dbReference>
<feature type="transmembrane region" description="Helical" evidence="6">
    <location>
        <begin position="379"/>
        <end position="400"/>
    </location>
</feature>
<proteinExistence type="predicted"/>
<dbReference type="Proteomes" id="UP000050792">
    <property type="component" value="Unassembled WGS sequence"/>
</dbReference>
<dbReference type="SUPFAM" id="SSF81321">
    <property type="entry name" value="Family A G protein-coupled receptor-like"/>
    <property type="match status" value="1"/>
</dbReference>
<organism evidence="8 9">
    <name type="scientific">Schistosoma rodhaini</name>
    <dbReference type="NCBI Taxonomy" id="6188"/>
    <lineage>
        <taxon>Eukaryota</taxon>
        <taxon>Metazoa</taxon>
        <taxon>Spiralia</taxon>
        <taxon>Lophotrochozoa</taxon>
        <taxon>Platyhelminthes</taxon>
        <taxon>Trematoda</taxon>
        <taxon>Digenea</taxon>
        <taxon>Strigeidida</taxon>
        <taxon>Schistosomatoidea</taxon>
        <taxon>Schistosomatidae</taxon>
        <taxon>Schistosoma</taxon>
    </lineage>
</organism>
<dbReference type="PROSITE" id="PS50262">
    <property type="entry name" value="G_PROTEIN_RECEP_F1_2"/>
    <property type="match status" value="1"/>
</dbReference>
<dbReference type="AlphaFoldDB" id="A0AA85FB61"/>